<sequence>MTNNLAVCGDDIFLALKYFRCPWTKVLDCKVLGVGLDKPGLSSVESLRWCCGGRVVSFRLRRVPGSKPDSTEDPSCIGPVAR</sequence>
<dbReference type="EMBL" id="BGPR01000584">
    <property type="protein sequence ID" value="GBM27403.1"/>
    <property type="molecule type" value="Genomic_DNA"/>
</dbReference>
<gene>
    <name evidence="1" type="ORF">AVEN_250432_1</name>
</gene>
<evidence type="ECO:0000313" key="1">
    <source>
        <dbReference type="EMBL" id="GBM27403.1"/>
    </source>
</evidence>
<keyword evidence="2" id="KW-1185">Reference proteome</keyword>
<protein>
    <submittedName>
        <fullName evidence="1">Uncharacterized protein</fullName>
    </submittedName>
</protein>
<reference evidence="1 2" key="1">
    <citation type="journal article" date="2019" name="Sci. Rep.">
        <title>Orb-weaving spider Araneus ventricosus genome elucidates the spidroin gene catalogue.</title>
        <authorList>
            <person name="Kono N."/>
            <person name="Nakamura H."/>
            <person name="Ohtoshi R."/>
            <person name="Moran D.A.P."/>
            <person name="Shinohara A."/>
            <person name="Yoshida Y."/>
            <person name="Fujiwara M."/>
            <person name="Mori M."/>
            <person name="Tomita M."/>
            <person name="Arakawa K."/>
        </authorList>
    </citation>
    <scope>NUCLEOTIDE SEQUENCE [LARGE SCALE GENOMIC DNA]</scope>
</reference>
<proteinExistence type="predicted"/>
<dbReference type="AlphaFoldDB" id="A0A4Y2EE49"/>
<evidence type="ECO:0000313" key="2">
    <source>
        <dbReference type="Proteomes" id="UP000499080"/>
    </source>
</evidence>
<organism evidence="1 2">
    <name type="scientific">Araneus ventricosus</name>
    <name type="common">Orbweaver spider</name>
    <name type="synonym">Epeira ventricosa</name>
    <dbReference type="NCBI Taxonomy" id="182803"/>
    <lineage>
        <taxon>Eukaryota</taxon>
        <taxon>Metazoa</taxon>
        <taxon>Ecdysozoa</taxon>
        <taxon>Arthropoda</taxon>
        <taxon>Chelicerata</taxon>
        <taxon>Arachnida</taxon>
        <taxon>Araneae</taxon>
        <taxon>Araneomorphae</taxon>
        <taxon>Entelegynae</taxon>
        <taxon>Araneoidea</taxon>
        <taxon>Araneidae</taxon>
        <taxon>Araneus</taxon>
    </lineage>
</organism>
<accession>A0A4Y2EE49</accession>
<comment type="caution">
    <text evidence="1">The sequence shown here is derived from an EMBL/GenBank/DDBJ whole genome shotgun (WGS) entry which is preliminary data.</text>
</comment>
<name>A0A4Y2EE49_ARAVE</name>
<dbReference type="Proteomes" id="UP000499080">
    <property type="component" value="Unassembled WGS sequence"/>
</dbReference>